<evidence type="ECO:0000313" key="1">
    <source>
        <dbReference type="EMBL" id="SDG94047.1"/>
    </source>
</evidence>
<dbReference type="RefSeq" id="WP_407639909.1">
    <property type="nucleotide sequence ID" value="NZ_FNDK01000001.1"/>
</dbReference>
<evidence type="ECO:0000313" key="2">
    <source>
        <dbReference type="Proteomes" id="UP000199163"/>
    </source>
</evidence>
<gene>
    <name evidence="1" type="ORF">SAMN05192534_10182</name>
</gene>
<dbReference type="InterPro" id="IPR023378">
    <property type="entry name" value="YheA/YmcA-like_dom_sf"/>
</dbReference>
<reference evidence="1 2" key="1">
    <citation type="submission" date="2016-10" db="EMBL/GenBank/DDBJ databases">
        <authorList>
            <person name="de Groot N.N."/>
        </authorList>
    </citation>
    <scope>NUCLEOTIDE SEQUENCE [LARGE SCALE GENOMIC DNA]</scope>
    <source>
        <strain evidence="1 2">DSM 21632</strain>
    </source>
</reference>
<dbReference type="Pfam" id="PF06133">
    <property type="entry name" value="Com_YlbF"/>
    <property type="match status" value="1"/>
</dbReference>
<dbReference type="AlphaFoldDB" id="A0A1G7YCH6"/>
<organism evidence="1 2">
    <name type="scientific">Alteribacillus persepolensis</name>
    <dbReference type="NCBI Taxonomy" id="568899"/>
    <lineage>
        <taxon>Bacteria</taxon>
        <taxon>Bacillati</taxon>
        <taxon>Bacillota</taxon>
        <taxon>Bacilli</taxon>
        <taxon>Bacillales</taxon>
        <taxon>Bacillaceae</taxon>
        <taxon>Alteribacillus</taxon>
    </lineage>
</organism>
<name>A0A1G7YCH6_9BACI</name>
<proteinExistence type="predicted"/>
<dbReference type="Gene3D" id="1.20.1500.10">
    <property type="entry name" value="YheA/YmcA-like"/>
    <property type="match status" value="1"/>
</dbReference>
<dbReference type="EMBL" id="FNDK01000001">
    <property type="protein sequence ID" value="SDG94047.1"/>
    <property type="molecule type" value="Genomic_DNA"/>
</dbReference>
<dbReference type="STRING" id="568899.SAMN05192534_10182"/>
<dbReference type="PANTHER" id="PTHR38448">
    <property type="entry name" value="REGULATORY PROTEIN YLBF-RELATED"/>
    <property type="match status" value="1"/>
</dbReference>
<dbReference type="SUPFAM" id="SSF158622">
    <property type="entry name" value="YheA/YmcA-like"/>
    <property type="match status" value="1"/>
</dbReference>
<sequence>MTVMMSTSIDLLDESTLLGQMVLQSEVYIHYKEARQRMNEDRKAQQLVASFAEWKDKYEDVQRFGKYHPDYKTISKQVRAVKRELDLYEPIAVFKKAEKELENLLNDVCAEIAGAVSPAIKVPTGNPYFDNMSCGGGCGSGGSCGCS</sequence>
<dbReference type="Proteomes" id="UP000199163">
    <property type="component" value="Unassembled WGS sequence"/>
</dbReference>
<protein>
    <submittedName>
        <fullName evidence="1">Cell fate regulator YlbF, YheA/YmcA/DUF963 family (Controls sporulation, competence, biofilm development)</fullName>
    </submittedName>
</protein>
<dbReference type="PANTHER" id="PTHR38448:SF2">
    <property type="entry name" value="REGULATORY PROTEIN YLBF"/>
    <property type="match status" value="1"/>
</dbReference>
<accession>A0A1G7YCH6</accession>
<dbReference type="InterPro" id="IPR052767">
    <property type="entry name" value="Bact_com_dev_regulator"/>
</dbReference>
<dbReference type="InterPro" id="IPR010368">
    <property type="entry name" value="Com_YlbF"/>
</dbReference>
<keyword evidence="2" id="KW-1185">Reference proteome</keyword>